<dbReference type="NCBIfam" id="TIGR02937">
    <property type="entry name" value="sigma70-ECF"/>
    <property type="match status" value="1"/>
</dbReference>
<dbReference type="InterPro" id="IPR013324">
    <property type="entry name" value="RNA_pol_sigma_r3/r4-like"/>
</dbReference>
<dbReference type="InterPro" id="IPR007627">
    <property type="entry name" value="RNA_pol_sigma70_r2"/>
</dbReference>
<sequence length="251" mass="28516">MYSLSLNRHEISHCLSPVAVWNSVTYKAVTECLYLLPPWRKASNLVAGSHSLGGSMENGETDPQEATRLRNQELEGLLAACALNDRKAFSRLYTITSAKLYGVVLRILNREDLAQDCLQDAYIKVWNNAGNYRSHLAAPLTWMSAIARNQALDLLRKQKREMTESDDKGFPEQVDNNPLPLEGLSRTDEGRRLDNCLQQLKEQQRQIIALAYFKGMTHDELAAYTETPLGTIKTWIRRGLEQLRRCLDHDA</sequence>
<evidence type="ECO:0000259" key="7">
    <source>
        <dbReference type="Pfam" id="PF08281"/>
    </source>
</evidence>
<comment type="similarity">
    <text evidence="1">Belongs to the sigma-70 factor family. ECF subfamily.</text>
</comment>
<dbReference type="GO" id="GO:0016987">
    <property type="term" value="F:sigma factor activity"/>
    <property type="evidence" value="ECO:0007669"/>
    <property type="project" value="UniProtKB-KW"/>
</dbReference>
<keyword evidence="9" id="KW-1185">Reference proteome</keyword>
<proteinExistence type="inferred from homology"/>
<dbReference type="InterPro" id="IPR036388">
    <property type="entry name" value="WH-like_DNA-bd_sf"/>
</dbReference>
<dbReference type="SUPFAM" id="SSF88659">
    <property type="entry name" value="Sigma3 and sigma4 domains of RNA polymerase sigma factors"/>
    <property type="match status" value="1"/>
</dbReference>
<evidence type="ECO:0000259" key="6">
    <source>
        <dbReference type="Pfam" id="PF04542"/>
    </source>
</evidence>
<evidence type="ECO:0000256" key="4">
    <source>
        <dbReference type="ARBA" id="ARBA00023163"/>
    </source>
</evidence>
<keyword evidence="2" id="KW-0805">Transcription regulation</keyword>
<dbReference type="Gene3D" id="1.10.10.10">
    <property type="entry name" value="Winged helix-like DNA-binding domain superfamily/Winged helix DNA-binding domain"/>
    <property type="match status" value="1"/>
</dbReference>
<gene>
    <name evidence="8" type="primary">sigK_1</name>
    <name evidence="8" type="ORF">CODIS_10050</name>
</gene>
<accession>A0A7Z0VPG5</accession>
<evidence type="ECO:0000313" key="8">
    <source>
        <dbReference type="EMBL" id="ODJ88906.1"/>
    </source>
</evidence>
<keyword evidence="3" id="KW-0731">Sigma factor</keyword>
<dbReference type="PANTHER" id="PTHR43133">
    <property type="entry name" value="RNA POLYMERASE ECF-TYPE SIGMA FACTO"/>
    <property type="match status" value="1"/>
</dbReference>
<dbReference type="Pfam" id="PF08281">
    <property type="entry name" value="Sigma70_r4_2"/>
    <property type="match status" value="1"/>
</dbReference>
<evidence type="ECO:0000256" key="3">
    <source>
        <dbReference type="ARBA" id="ARBA00023082"/>
    </source>
</evidence>
<protein>
    <submittedName>
        <fullName evidence="8">ECF RNA polymerase sigma factor SigK</fullName>
    </submittedName>
</protein>
<dbReference type="InterPro" id="IPR014284">
    <property type="entry name" value="RNA_pol_sigma-70_dom"/>
</dbReference>
<name>A0A7Z0VPG5_9GAMM</name>
<dbReference type="Gene3D" id="1.10.1740.10">
    <property type="match status" value="1"/>
</dbReference>
<dbReference type="AlphaFoldDB" id="A0A7Z0VPG5"/>
<dbReference type="GO" id="GO:0006352">
    <property type="term" value="P:DNA-templated transcription initiation"/>
    <property type="evidence" value="ECO:0007669"/>
    <property type="project" value="InterPro"/>
</dbReference>
<dbReference type="SUPFAM" id="SSF88946">
    <property type="entry name" value="Sigma2 domain of RNA polymerase sigma factors"/>
    <property type="match status" value="1"/>
</dbReference>
<dbReference type="EMBL" id="MARB01000004">
    <property type="protein sequence ID" value="ODJ88906.1"/>
    <property type="molecule type" value="Genomic_DNA"/>
</dbReference>
<reference evidence="8 9" key="1">
    <citation type="submission" date="2016-06" db="EMBL/GenBank/DDBJ databases">
        <title>Genome sequence of endosymbiont of Candidatus Endolucinida thiodiazotropha.</title>
        <authorList>
            <person name="Poehlein A."/>
            <person name="Koenig S."/>
            <person name="Heiden S.E."/>
            <person name="Thuermer A."/>
            <person name="Voget S."/>
            <person name="Daniel R."/>
            <person name="Markert S."/>
            <person name="Gros O."/>
            <person name="Schweder T."/>
        </authorList>
    </citation>
    <scope>NUCLEOTIDE SEQUENCE [LARGE SCALE GENOMIC DNA]</scope>
    <source>
        <strain evidence="8 9">COS</strain>
    </source>
</reference>
<dbReference type="InterPro" id="IPR013249">
    <property type="entry name" value="RNA_pol_sigma70_r4_t2"/>
</dbReference>
<evidence type="ECO:0000313" key="9">
    <source>
        <dbReference type="Proteomes" id="UP000094769"/>
    </source>
</evidence>
<dbReference type="InterPro" id="IPR039425">
    <property type="entry name" value="RNA_pol_sigma-70-like"/>
</dbReference>
<dbReference type="InterPro" id="IPR013325">
    <property type="entry name" value="RNA_pol_sigma_r2"/>
</dbReference>
<dbReference type="Proteomes" id="UP000094769">
    <property type="component" value="Unassembled WGS sequence"/>
</dbReference>
<dbReference type="GO" id="GO:0003677">
    <property type="term" value="F:DNA binding"/>
    <property type="evidence" value="ECO:0007669"/>
    <property type="project" value="InterPro"/>
</dbReference>
<dbReference type="PANTHER" id="PTHR43133:SF62">
    <property type="entry name" value="RNA POLYMERASE SIGMA FACTOR SIGZ"/>
    <property type="match status" value="1"/>
</dbReference>
<dbReference type="CDD" id="cd06171">
    <property type="entry name" value="Sigma70_r4"/>
    <property type="match status" value="1"/>
</dbReference>
<keyword evidence="4" id="KW-0804">Transcription</keyword>
<feature type="domain" description="RNA polymerase sigma factor 70 region 4 type 2" evidence="7">
    <location>
        <begin position="191"/>
        <end position="243"/>
    </location>
</feature>
<evidence type="ECO:0000256" key="1">
    <source>
        <dbReference type="ARBA" id="ARBA00010641"/>
    </source>
</evidence>
<dbReference type="Pfam" id="PF04542">
    <property type="entry name" value="Sigma70_r2"/>
    <property type="match status" value="1"/>
</dbReference>
<evidence type="ECO:0000256" key="5">
    <source>
        <dbReference type="SAM" id="MobiDB-lite"/>
    </source>
</evidence>
<feature type="domain" description="RNA polymerase sigma-70 region 2" evidence="6">
    <location>
        <begin position="97"/>
        <end position="160"/>
    </location>
</feature>
<evidence type="ECO:0000256" key="2">
    <source>
        <dbReference type="ARBA" id="ARBA00023015"/>
    </source>
</evidence>
<comment type="caution">
    <text evidence="8">The sequence shown here is derived from an EMBL/GenBank/DDBJ whole genome shotgun (WGS) entry which is preliminary data.</text>
</comment>
<organism evidence="8 9">
    <name type="scientific">Candidatus Thiodiazotropha endolucinida</name>
    <dbReference type="NCBI Taxonomy" id="1655433"/>
    <lineage>
        <taxon>Bacteria</taxon>
        <taxon>Pseudomonadati</taxon>
        <taxon>Pseudomonadota</taxon>
        <taxon>Gammaproteobacteria</taxon>
        <taxon>Chromatiales</taxon>
        <taxon>Sedimenticolaceae</taxon>
        <taxon>Candidatus Thiodiazotropha</taxon>
    </lineage>
</organism>
<feature type="region of interest" description="Disordered" evidence="5">
    <location>
        <begin position="162"/>
        <end position="186"/>
    </location>
</feature>